<feature type="region of interest" description="Disordered" evidence="9">
    <location>
        <begin position="711"/>
        <end position="739"/>
    </location>
</feature>
<feature type="region of interest" description="Disordered" evidence="9">
    <location>
        <begin position="570"/>
        <end position="611"/>
    </location>
</feature>
<dbReference type="PROSITE" id="PS51205">
    <property type="entry name" value="VPS9"/>
    <property type="match status" value="1"/>
</dbReference>
<dbReference type="GO" id="GO:0005085">
    <property type="term" value="F:guanyl-nucleotide exchange factor activity"/>
    <property type="evidence" value="ECO:0007669"/>
    <property type="project" value="UniProtKB-KW"/>
</dbReference>
<dbReference type="SUPFAM" id="SSF109993">
    <property type="entry name" value="VPS9 domain"/>
    <property type="match status" value="1"/>
</dbReference>
<evidence type="ECO:0000313" key="12">
    <source>
        <dbReference type="EMBL" id="MDE51090.1"/>
    </source>
</evidence>
<evidence type="ECO:0000256" key="4">
    <source>
        <dbReference type="ARBA" id="ARBA00022583"/>
    </source>
</evidence>
<dbReference type="GO" id="GO:0031267">
    <property type="term" value="F:small GTPase binding"/>
    <property type="evidence" value="ECO:0007669"/>
    <property type="project" value="TreeGrafter"/>
</dbReference>
<dbReference type="Pfam" id="PF18151">
    <property type="entry name" value="DUF5601"/>
    <property type="match status" value="1"/>
</dbReference>
<dbReference type="GO" id="GO:0005829">
    <property type="term" value="C:cytosol"/>
    <property type="evidence" value="ECO:0007669"/>
    <property type="project" value="TreeGrafter"/>
</dbReference>
<feature type="domain" description="VPS9" evidence="11">
    <location>
        <begin position="1092"/>
        <end position="1234"/>
    </location>
</feature>
<evidence type="ECO:0000259" key="10">
    <source>
        <dbReference type="PROSITE" id="PS50018"/>
    </source>
</evidence>
<dbReference type="InterPro" id="IPR001936">
    <property type="entry name" value="RasGAP_dom"/>
</dbReference>
<evidence type="ECO:0000256" key="1">
    <source>
        <dbReference type="ARBA" id="ARBA00004170"/>
    </source>
</evidence>
<dbReference type="InterPro" id="IPR045046">
    <property type="entry name" value="Vps9-like"/>
</dbReference>
<dbReference type="InterPro" id="IPR003123">
    <property type="entry name" value="VPS9"/>
</dbReference>
<accession>A0A6G1SMG5</accession>
<dbReference type="EMBL" id="GGYP01006319">
    <property type="protein sequence ID" value="MDE51090.1"/>
    <property type="molecule type" value="Transcribed_RNA"/>
</dbReference>
<keyword evidence="4" id="KW-0254">Endocytosis</keyword>
<comment type="function">
    <text evidence="7">Acts both as a GTPase-activating protein (GAP) and a guanine nucleotide exchange factor (GEF), and participates in endocytosis.</text>
</comment>
<dbReference type="FunFam" id="1.20.1050.80:FF:000001">
    <property type="entry name" value="GTPase-activating protein and VPS9 domain-containing protein 1 isoform X1"/>
    <property type="match status" value="1"/>
</dbReference>
<evidence type="ECO:0000259" key="11">
    <source>
        <dbReference type="PROSITE" id="PS51205"/>
    </source>
</evidence>
<comment type="subcellular location">
    <subcellularLocation>
        <location evidence="1">Membrane</location>
        <topology evidence="1">Peripheral membrane protein</topology>
    </subcellularLocation>
</comment>
<gene>
    <name evidence="12" type="primary">Gapvd1</name>
    <name evidence="12" type="ORF">g.1968</name>
</gene>
<dbReference type="SMART" id="SM00167">
    <property type="entry name" value="VPS9"/>
    <property type="match status" value="1"/>
</dbReference>
<evidence type="ECO:0000256" key="9">
    <source>
        <dbReference type="SAM" id="MobiDB-lite"/>
    </source>
</evidence>
<keyword evidence="3" id="KW-0343">GTPase activation</keyword>
<dbReference type="PROSITE" id="PS50018">
    <property type="entry name" value="RAS_GTPASE_ACTIV_2"/>
    <property type="match status" value="1"/>
</dbReference>
<feature type="region of interest" description="Disordered" evidence="9">
    <location>
        <begin position="240"/>
        <end position="304"/>
    </location>
</feature>
<dbReference type="Pfam" id="PF00616">
    <property type="entry name" value="RasGAP"/>
    <property type="match status" value="1"/>
</dbReference>
<proteinExistence type="inferred from homology"/>
<dbReference type="InterPro" id="IPR008936">
    <property type="entry name" value="Rho_GTPase_activation_prot"/>
</dbReference>
<dbReference type="AlphaFoldDB" id="A0A6G1SMG5"/>
<dbReference type="InterPro" id="IPR041545">
    <property type="entry name" value="DUF5601"/>
</dbReference>
<feature type="domain" description="Ras-GAP" evidence="10">
    <location>
        <begin position="158"/>
        <end position="415"/>
    </location>
</feature>
<protein>
    <recommendedName>
        <fullName evidence="8">Receptor-mediated endocytosis protein 6 homolog</fullName>
    </recommendedName>
</protein>
<feature type="compositionally biased region" description="Low complexity" evidence="9">
    <location>
        <begin position="574"/>
        <end position="606"/>
    </location>
</feature>
<dbReference type="Pfam" id="PF02204">
    <property type="entry name" value="VPS9"/>
    <property type="match status" value="1"/>
</dbReference>
<reference evidence="12" key="1">
    <citation type="submission" date="2018-10" db="EMBL/GenBank/DDBJ databases">
        <title>Transcriptome assembly of Aceria tosichella (Wheat curl mite) Type 2.</title>
        <authorList>
            <person name="Scully E.D."/>
            <person name="Geib S.M."/>
            <person name="Palmer N.A."/>
            <person name="Gupta A.K."/>
            <person name="Sarath G."/>
            <person name="Tatineni S."/>
        </authorList>
    </citation>
    <scope>NUCLEOTIDE SEQUENCE</scope>
    <source>
        <strain evidence="12">LincolnNE</strain>
    </source>
</reference>
<evidence type="ECO:0000256" key="3">
    <source>
        <dbReference type="ARBA" id="ARBA00022468"/>
    </source>
</evidence>
<dbReference type="SUPFAM" id="SSF48350">
    <property type="entry name" value="GTPase activation domain, GAP"/>
    <property type="match status" value="1"/>
</dbReference>
<keyword evidence="5" id="KW-0344">Guanine-nucleotide releasing factor</keyword>
<keyword evidence="6" id="KW-0472">Membrane</keyword>
<evidence type="ECO:0000256" key="2">
    <source>
        <dbReference type="ARBA" id="ARBA00008489"/>
    </source>
</evidence>
<dbReference type="PANTHER" id="PTHR23101">
    <property type="entry name" value="RAB GDP/GTP EXCHANGE FACTOR"/>
    <property type="match status" value="1"/>
</dbReference>
<organism evidence="12">
    <name type="scientific">Aceria tosichella</name>
    <name type="common">wheat curl mite</name>
    <dbReference type="NCBI Taxonomy" id="561515"/>
    <lineage>
        <taxon>Eukaryota</taxon>
        <taxon>Metazoa</taxon>
        <taxon>Ecdysozoa</taxon>
        <taxon>Arthropoda</taxon>
        <taxon>Chelicerata</taxon>
        <taxon>Arachnida</taxon>
        <taxon>Acari</taxon>
        <taxon>Acariformes</taxon>
        <taxon>Trombidiformes</taxon>
        <taxon>Prostigmata</taxon>
        <taxon>Eupodina</taxon>
        <taxon>Eriophyoidea</taxon>
        <taxon>Eriophyidae</taxon>
        <taxon>Eriophyinae</taxon>
        <taxon>Aceriini</taxon>
        <taxon>Aceria</taxon>
    </lineage>
</organism>
<evidence type="ECO:0000256" key="5">
    <source>
        <dbReference type="ARBA" id="ARBA00022658"/>
    </source>
</evidence>
<dbReference type="PANTHER" id="PTHR23101:SF25">
    <property type="entry name" value="GTPASE-ACTIVATING PROTEIN AND VPS9 DOMAIN-CONTAINING PROTEIN 1"/>
    <property type="match status" value="1"/>
</dbReference>
<dbReference type="Gene3D" id="1.10.506.10">
    <property type="entry name" value="GTPase Activation - p120gap, domain 1"/>
    <property type="match status" value="1"/>
</dbReference>
<sequence length="1234" mass="138807">MMDDIVKLAQNLRKEHLFVNEQKQQIKTLNEKISTTCDNIFHVSWILRQQRLTLYDMIYSRKDSSLSTSTCDKANLIEQASFIDAYKALNNDSYITELLSSIRNNPNIISECLMQHSNQQNQPDSSAQHNNKQDCDPVAQILMSSVYGNAILHEDYMLTLRLSRNLIDKQLAPSEDPRKLLRQKSAAFSAVFKAFTESLLEAKLFLNSTLNDSILHVLGEDEFMLEIDPNKAAIRFAAQERHRQPSNVNSSHSSANSSSSSHQDNNGTNNHNPSQQSLASTTTASGLTSNGQQQQQQPQQTKLPEFASNTKLYKTYVTNRLVSFTAKFIEGIRDNIHCLPPSLLWIIKYVYLKLTEEGKLTDRQIRTVCSDLLFSSFICPAILYPDYYGVTDAYISPNGRFNLAQVAQIIQWLAVTNYEKEIGAEESLINIDASAPAGSKPTTNAATVPPSVNPSIAPRLNDIYSKFPADCVSSILDYVLSNTCDIDQAVDSVANCKDVSRTCFLITEAELSLLITFLEPIVTKLDTDDTDARDALIENIKRARTSFKHPLESHVKCKIKDKLVGHSSSAGLPNHANSSGLNSSGHGSATNITNNLSSSSNTNGSPRSRRNMLRRVTRKGFKSSSSSSDINPNNVKGNEMQCRCLACAGYQVLMVPFINRNTTNYITTILPEEKIDQTTMIENSEVASVNSVASSSLELENENDNLSDMVSAHVSSGRATPNVSGRNTPSQGSSDNADNIDGIGVIQGPLVDFSNDLPDVVQKDIQPPARPVDQAQAGPVQNAEIEIEDRFCKFDFKLELGVDETKSLLSDTWSTDVMASDCDFFPNFDSDYSALSYNAARLGLLNLRADDSNEPILRSRWPMMEPLISYADTATINDIKKKLRLVFGSVDLLYIPQPATLTADSPNDNENELVKYLKVLLSNASRLDSSDSVAIREAIRCVKPFNNSACQELLRSVLDDYDRRSSYMKDLVEFHQRLLIVSFRLDNVLHHIERDKLICNHNIVTLFVGQYMEQKERSVQFFIRKFQSINAADEKTQLVERFLNLLYNALENDSNWHRATQEQIDHARRIIERHIMTQIYWSAFYPNGEADVHRDKVLHEHMKKLSKIINVDHKDLRIPEVYHSEYPWPSAQVEIEVINSCKAARDKVSCVVKCCKTIMTLLSIADEKSTPSADDLMPVLVFVIIQANPNSLLSTVQYVNSFYEKHFHGEQAYWWTQFCSAIEFIKTMDYWETQ</sequence>
<feature type="compositionally biased region" description="Low complexity" evidence="9">
    <location>
        <begin position="246"/>
        <end position="261"/>
    </location>
</feature>
<comment type="similarity">
    <text evidence="2">Belongs to the GAPVD1 family.</text>
</comment>
<feature type="compositionally biased region" description="Low complexity" evidence="9">
    <location>
        <begin position="274"/>
        <end position="300"/>
    </location>
</feature>
<dbReference type="Gene3D" id="1.10.246.120">
    <property type="match status" value="1"/>
</dbReference>
<feature type="compositionally biased region" description="Polar residues" evidence="9">
    <location>
        <begin position="713"/>
        <end position="737"/>
    </location>
</feature>
<dbReference type="GO" id="GO:0030139">
    <property type="term" value="C:endocytic vesicle"/>
    <property type="evidence" value="ECO:0007669"/>
    <property type="project" value="TreeGrafter"/>
</dbReference>
<evidence type="ECO:0000256" key="7">
    <source>
        <dbReference type="ARBA" id="ARBA00053914"/>
    </source>
</evidence>
<dbReference type="GO" id="GO:0005096">
    <property type="term" value="F:GTPase activator activity"/>
    <property type="evidence" value="ECO:0007669"/>
    <property type="project" value="UniProtKB-KW"/>
</dbReference>
<evidence type="ECO:0000256" key="8">
    <source>
        <dbReference type="ARBA" id="ARBA00068997"/>
    </source>
</evidence>
<feature type="compositionally biased region" description="Polar residues" evidence="9">
    <location>
        <begin position="262"/>
        <end position="273"/>
    </location>
</feature>
<dbReference type="InterPro" id="IPR037191">
    <property type="entry name" value="VPS9_dom_sf"/>
</dbReference>
<dbReference type="GO" id="GO:0051049">
    <property type="term" value="P:regulation of transport"/>
    <property type="evidence" value="ECO:0007669"/>
    <property type="project" value="UniProtKB-ARBA"/>
</dbReference>
<name>A0A6G1SMG5_9ACAR</name>
<dbReference type="Gene3D" id="1.20.1050.80">
    <property type="entry name" value="VPS9 domain"/>
    <property type="match status" value="1"/>
</dbReference>
<evidence type="ECO:0000256" key="6">
    <source>
        <dbReference type="ARBA" id="ARBA00023136"/>
    </source>
</evidence>
<dbReference type="GO" id="GO:0006897">
    <property type="term" value="P:endocytosis"/>
    <property type="evidence" value="ECO:0007669"/>
    <property type="project" value="UniProtKB-KW"/>
</dbReference>
<dbReference type="GO" id="GO:0016020">
    <property type="term" value="C:membrane"/>
    <property type="evidence" value="ECO:0007669"/>
    <property type="project" value="UniProtKB-SubCell"/>
</dbReference>